<evidence type="ECO:0000313" key="2">
    <source>
        <dbReference type="EMBL" id="MDL9978857.1"/>
    </source>
</evidence>
<evidence type="ECO:0008006" key="4">
    <source>
        <dbReference type="Google" id="ProtNLM"/>
    </source>
</evidence>
<keyword evidence="1" id="KW-0472">Membrane</keyword>
<feature type="transmembrane region" description="Helical" evidence="1">
    <location>
        <begin position="45"/>
        <end position="69"/>
    </location>
</feature>
<gene>
    <name evidence="2" type="ORF">QSV35_05910</name>
</gene>
<dbReference type="RefSeq" id="WP_286287636.1">
    <property type="nucleotide sequence ID" value="NZ_JASXSZ010000001.1"/>
</dbReference>
<keyword evidence="1" id="KW-1133">Transmembrane helix</keyword>
<evidence type="ECO:0000313" key="3">
    <source>
        <dbReference type="Proteomes" id="UP001235064"/>
    </source>
</evidence>
<reference evidence="2 3" key="1">
    <citation type="submission" date="2023-06" db="EMBL/GenBank/DDBJ databases">
        <title>Microbacterium sp. nov., isolated from a waste landfill.</title>
        <authorList>
            <person name="Wen W."/>
        </authorList>
    </citation>
    <scope>NUCLEOTIDE SEQUENCE [LARGE SCALE GENOMIC DNA]</scope>
    <source>
        <strain evidence="2 3">ASV49</strain>
    </source>
</reference>
<proteinExistence type="predicted"/>
<keyword evidence="1" id="KW-0812">Transmembrane</keyword>
<organism evidence="2 3">
    <name type="scientific">Microbacterium candidum</name>
    <dbReference type="NCBI Taxonomy" id="3041922"/>
    <lineage>
        <taxon>Bacteria</taxon>
        <taxon>Bacillati</taxon>
        <taxon>Actinomycetota</taxon>
        <taxon>Actinomycetes</taxon>
        <taxon>Micrococcales</taxon>
        <taxon>Microbacteriaceae</taxon>
        <taxon>Microbacterium</taxon>
    </lineage>
</organism>
<protein>
    <recommendedName>
        <fullName evidence="4">DUF3185 domain-containing protein</fullName>
    </recommendedName>
</protein>
<dbReference type="Proteomes" id="UP001235064">
    <property type="component" value="Unassembled WGS sequence"/>
</dbReference>
<evidence type="ECO:0000256" key="1">
    <source>
        <dbReference type="SAM" id="Phobius"/>
    </source>
</evidence>
<sequence>MKNPPLAIATVVAVVGLVVGVVLLGVSLAGATRTYNIETMQMEGGIPVWAALIPLAIGVIAGMGALILWGMQRAQPSA</sequence>
<accession>A0ABT7MWN9</accession>
<name>A0ABT7MWN9_9MICO</name>
<dbReference type="EMBL" id="JASXSZ010000001">
    <property type="protein sequence ID" value="MDL9978857.1"/>
    <property type="molecule type" value="Genomic_DNA"/>
</dbReference>
<comment type="caution">
    <text evidence="2">The sequence shown here is derived from an EMBL/GenBank/DDBJ whole genome shotgun (WGS) entry which is preliminary data.</text>
</comment>
<keyword evidence="3" id="KW-1185">Reference proteome</keyword>